<dbReference type="EMBL" id="FNPC01000007">
    <property type="protein sequence ID" value="SDY61388.1"/>
    <property type="molecule type" value="Genomic_DNA"/>
</dbReference>
<keyword evidence="3" id="KW-1185">Reference proteome</keyword>
<evidence type="ECO:0000256" key="1">
    <source>
        <dbReference type="SAM" id="MobiDB-lite"/>
    </source>
</evidence>
<organism evidence="2 3">
    <name type="scientific">Halopenitus persicus</name>
    <dbReference type="NCBI Taxonomy" id="1048396"/>
    <lineage>
        <taxon>Archaea</taxon>
        <taxon>Methanobacteriati</taxon>
        <taxon>Methanobacteriota</taxon>
        <taxon>Stenosarchaea group</taxon>
        <taxon>Halobacteria</taxon>
        <taxon>Halobacteriales</taxon>
        <taxon>Haloferacaceae</taxon>
        <taxon>Halopenitus</taxon>
    </lineage>
</organism>
<dbReference type="AlphaFoldDB" id="A0A1H3LBT9"/>
<dbReference type="Proteomes" id="UP000199079">
    <property type="component" value="Unassembled WGS sequence"/>
</dbReference>
<gene>
    <name evidence="2" type="ORF">SAMN05216564_1073</name>
</gene>
<feature type="region of interest" description="Disordered" evidence="1">
    <location>
        <begin position="1"/>
        <end position="22"/>
    </location>
</feature>
<feature type="compositionally biased region" description="Polar residues" evidence="1">
    <location>
        <begin position="1"/>
        <end position="12"/>
    </location>
</feature>
<protein>
    <submittedName>
        <fullName evidence="2">Uncharacterized protein</fullName>
    </submittedName>
</protein>
<evidence type="ECO:0000313" key="2">
    <source>
        <dbReference type="EMBL" id="SDY61388.1"/>
    </source>
</evidence>
<reference evidence="3" key="1">
    <citation type="submission" date="2016-10" db="EMBL/GenBank/DDBJ databases">
        <authorList>
            <person name="Varghese N."/>
            <person name="Submissions S."/>
        </authorList>
    </citation>
    <scope>NUCLEOTIDE SEQUENCE [LARGE SCALE GENOMIC DNA]</scope>
    <source>
        <strain evidence="3">DC30,IBRC 10041,KCTC 4046</strain>
    </source>
</reference>
<proteinExistence type="predicted"/>
<accession>A0A1H3LBT9</accession>
<name>A0A1H3LBT9_9EURY</name>
<feature type="compositionally biased region" description="Basic and acidic residues" evidence="1">
    <location>
        <begin position="13"/>
        <end position="22"/>
    </location>
</feature>
<evidence type="ECO:0000313" key="3">
    <source>
        <dbReference type="Proteomes" id="UP000199079"/>
    </source>
</evidence>
<sequence length="105" mass="12344">MGQRSKVTTRTETTFRSDDRMDTFVKQPSEEIDDSLPHTRKPFHKRIESSYQHRTDSGCWQLFTSTCSMAPYEILLNCLDFIVRNSFLDEFTETSINSVDRFTSF</sequence>